<proteinExistence type="predicted"/>
<gene>
    <name evidence="2" type="ORF">JVT61DRAFT_5439</name>
</gene>
<evidence type="ECO:0000256" key="1">
    <source>
        <dbReference type="SAM" id="MobiDB-lite"/>
    </source>
</evidence>
<sequence>MSDRPFHEWDLDDPSDIEVYFLVRNIDEWTCGRFHQRVVQGLNHLVESIILKDGTYQPWKWVGNTVPGLAVKVLKENAVVAFTTTSSRSSLPPKKDKRRRRRSSH</sequence>
<name>A0A8I2Z1H1_9AGAM</name>
<keyword evidence="3" id="KW-1185">Reference proteome</keyword>
<evidence type="ECO:0000313" key="3">
    <source>
        <dbReference type="Proteomes" id="UP000683000"/>
    </source>
</evidence>
<protein>
    <submittedName>
        <fullName evidence="2">Uncharacterized protein</fullName>
    </submittedName>
</protein>
<dbReference type="AlphaFoldDB" id="A0A8I2Z1H1"/>
<accession>A0A8I2Z1H1</accession>
<feature type="region of interest" description="Disordered" evidence="1">
    <location>
        <begin position="85"/>
        <end position="105"/>
    </location>
</feature>
<evidence type="ECO:0000313" key="2">
    <source>
        <dbReference type="EMBL" id="KAG6381043.1"/>
    </source>
</evidence>
<dbReference type="EMBL" id="JAGFBS010000002">
    <property type="protein sequence ID" value="KAG6381043.1"/>
    <property type="molecule type" value="Genomic_DNA"/>
</dbReference>
<organism evidence="2 3">
    <name type="scientific">Boletus reticuloceps</name>
    <dbReference type="NCBI Taxonomy" id="495285"/>
    <lineage>
        <taxon>Eukaryota</taxon>
        <taxon>Fungi</taxon>
        <taxon>Dikarya</taxon>
        <taxon>Basidiomycota</taxon>
        <taxon>Agaricomycotina</taxon>
        <taxon>Agaricomycetes</taxon>
        <taxon>Agaricomycetidae</taxon>
        <taxon>Boletales</taxon>
        <taxon>Boletineae</taxon>
        <taxon>Boletaceae</taxon>
        <taxon>Boletoideae</taxon>
        <taxon>Boletus</taxon>
    </lineage>
</organism>
<dbReference type="Proteomes" id="UP000683000">
    <property type="component" value="Unassembled WGS sequence"/>
</dbReference>
<feature type="compositionally biased region" description="Basic residues" evidence="1">
    <location>
        <begin position="95"/>
        <end position="105"/>
    </location>
</feature>
<reference evidence="2" key="1">
    <citation type="submission" date="2021-03" db="EMBL/GenBank/DDBJ databases">
        <title>Evolutionary innovations through gain and loss of genes in the ectomycorrhizal Boletales.</title>
        <authorList>
            <person name="Wu G."/>
            <person name="Miyauchi S."/>
            <person name="Morin E."/>
            <person name="Yang Z.-L."/>
            <person name="Xu J."/>
            <person name="Martin F.M."/>
        </authorList>
    </citation>
    <scope>NUCLEOTIDE SEQUENCE</scope>
    <source>
        <strain evidence="2">BR01</strain>
    </source>
</reference>
<dbReference type="OrthoDB" id="3261881at2759"/>
<comment type="caution">
    <text evidence="2">The sequence shown here is derived from an EMBL/GenBank/DDBJ whole genome shotgun (WGS) entry which is preliminary data.</text>
</comment>